<keyword evidence="2" id="KW-1185">Reference proteome</keyword>
<accession>A0AAV3PI20</accession>
<protein>
    <submittedName>
        <fullName evidence="1">Uncharacterized protein</fullName>
    </submittedName>
</protein>
<sequence>MYWCQRLRAFWRVKENRNTAYFHALSAQKGKLNLIRALHDEEGSWHRDAAVIHEVAIKFYTTLFAAQGGNNDFFNRSIVTHQIDRRAVELMDSNSIEGDQTESILYGWYQGTWTRRYASYFLSALLGYSRARFV</sequence>
<dbReference type="EMBL" id="BAABME010001571">
    <property type="protein sequence ID" value="GAA0150336.1"/>
    <property type="molecule type" value="Genomic_DNA"/>
</dbReference>
<comment type="caution">
    <text evidence="1">The sequence shown here is derived from an EMBL/GenBank/DDBJ whole genome shotgun (WGS) entry which is preliminary data.</text>
</comment>
<dbReference type="AlphaFoldDB" id="A0AAV3PI20"/>
<gene>
    <name evidence="1" type="ORF">LIER_09297</name>
</gene>
<reference evidence="1 2" key="1">
    <citation type="submission" date="2024-01" db="EMBL/GenBank/DDBJ databases">
        <title>The complete chloroplast genome sequence of Lithospermum erythrorhizon: insights into the phylogenetic relationship among Boraginaceae species and the maternal lineages of purple gromwells.</title>
        <authorList>
            <person name="Okada T."/>
            <person name="Watanabe K."/>
        </authorList>
    </citation>
    <scope>NUCLEOTIDE SEQUENCE [LARGE SCALE GENOMIC DNA]</scope>
</reference>
<name>A0AAV3PI20_LITER</name>
<dbReference type="Proteomes" id="UP001454036">
    <property type="component" value="Unassembled WGS sequence"/>
</dbReference>
<organism evidence="1 2">
    <name type="scientific">Lithospermum erythrorhizon</name>
    <name type="common">Purple gromwell</name>
    <name type="synonym">Lithospermum officinale var. erythrorhizon</name>
    <dbReference type="NCBI Taxonomy" id="34254"/>
    <lineage>
        <taxon>Eukaryota</taxon>
        <taxon>Viridiplantae</taxon>
        <taxon>Streptophyta</taxon>
        <taxon>Embryophyta</taxon>
        <taxon>Tracheophyta</taxon>
        <taxon>Spermatophyta</taxon>
        <taxon>Magnoliopsida</taxon>
        <taxon>eudicotyledons</taxon>
        <taxon>Gunneridae</taxon>
        <taxon>Pentapetalae</taxon>
        <taxon>asterids</taxon>
        <taxon>lamiids</taxon>
        <taxon>Boraginales</taxon>
        <taxon>Boraginaceae</taxon>
        <taxon>Boraginoideae</taxon>
        <taxon>Lithospermeae</taxon>
        <taxon>Lithospermum</taxon>
    </lineage>
</organism>
<proteinExistence type="predicted"/>
<evidence type="ECO:0000313" key="1">
    <source>
        <dbReference type="EMBL" id="GAA0150336.1"/>
    </source>
</evidence>
<evidence type="ECO:0000313" key="2">
    <source>
        <dbReference type="Proteomes" id="UP001454036"/>
    </source>
</evidence>